<keyword evidence="1" id="KW-0472">Membrane</keyword>
<dbReference type="InterPro" id="IPR055942">
    <property type="entry name" value="DUF7520"/>
</dbReference>
<dbReference type="Pfam" id="PF24364">
    <property type="entry name" value="DUF7520"/>
    <property type="match status" value="1"/>
</dbReference>
<dbReference type="AlphaFoldDB" id="A0A1I4J075"/>
<organism evidence="2 3">
    <name type="scientific">Halogranum rubrum</name>
    <dbReference type="NCBI Taxonomy" id="553466"/>
    <lineage>
        <taxon>Archaea</taxon>
        <taxon>Methanobacteriati</taxon>
        <taxon>Methanobacteriota</taxon>
        <taxon>Stenosarchaea group</taxon>
        <taxon>Halobacteria</taxon>
        <taxon>Halobacteriales</taxon>
        <taxon>Haloferacaceae</taxon>
    </lineage>
</organism>
<dbReference type="STRING" id="553466.SAMN04487950_4296"/>
<name>A0A1I4J075_9EURY</name>
<keyword evidence="3" id="KW-1185">Reference proteome</keyword>
<feature type="transmembrane region" description="Helical" evidence="1">
    <location>
        <begin position="19"/>
        <end position="39"/>
    </location>
</feature>
<accession>A0A1I4J075</accession>
<dbReference type="EMBL" id="FOTC01000009">
    <property type="protein sequence ID" value="SFL59416.1"/>
    <property type="molecule type" value="Genomic_DNA"/>
</dbReference>
<proteinExistence type="predicted"/>
<protein>
    <recommendedName>
        <fullName evidence="4">Cox cluster protein</fullName>
    </recommendedName>
</protein>
<dbReference type="Proteomes" id="UP000199607">
    <property type="component" value="Unassembled WGS sequence"/>
</dbReference>
<keyword evidence="1" id="KW-1133">Transmembrane helix</keyword>
<dbReference type="RefSeq" id="WP_089872312.1">
    <property type="nucleotide sequence ID" value="NZ_FOTC01000009.1"/>
</dbReference>
<evidence type="ECO:0000313" key="3">
    <source>
        <dbReference type="Proteomes" id="UP000199607"/>
    </source>
</evidence>
<feature type="transmembrane region" description="Helical" evidence="1">
    <location>
        <begin position="64"/>
        <end position="86"/>
    </location>
</feature>
<keyword evidence="1" id="KW-0812">Transmembrane</keyword>
<sequence length="92" mass="9610">MNDVAHEPRDGDSQTGRRLLLVLGGIVVLLAGVVGFFVGSNSAESSPTFEVFSTLVLPTTPVSVALYGMLLAGVVMGGFFVAVEFASRYDDA</sequence>
<evidence type="ECO:0000256" key="1">
    <source>
        <dbReference type="SAM" id="Phobius"/>
    </source>
</evidence>
<reference evidence="3" key="1">
    <citation type="submission" date="2016-10" db="EMBL/GenBank/DDBJ databases">
        <authorList>
            <person name="Varghese N."/>
            <person name="Submissions S."/>
        </authorList>
    </citation>
    <scope>NUCLEOTIDE SEQUENCE [LARGE SCALE GENOMIC DNA]</scope>
    <source>
        <strain evidence="3">CGMCC 1.7738</strain>
    </source>
</reference>
<gene>
    <name evidence="2" type="ORF">SAMN04487950_4296</name>
</gene>
<evidence type="ECO:0000313" key="2">
    <source>
        <dbReference type="EMBL" id="SFL59416.1"/>
    </source>
</evidence>
<evidence type="ECO:0008006" key="4">
    <source>
        <dbReference type="Google" id="ProtNLM"/>
    </source>
</evidence>